<dbReference type="GeneID" id="98065354"/>
<gene>
    <name evidence="1" type="ORF">A6J39_014230</name>
</gene>
<name>A0AAX0WV33_9GAMM</name>
<sequence length="349" mass="40952">MKDIKPTLLVGCGINYAFNDFYPDNNKFLRSSFSYSEILPDMFKKTNYMSKLKSKFKIYLNGNGNDLEEFLRYEFDGAKGSLSEKEKEETKNEFIKILGENHRRLTFRRALSDQNIFDSFKKNLMDFDCIYTTNFDLKLYYLMNELNLFGNKKNNYTLFNDCFYPKKNENCSVGDCKLYPFNESSKIWSLIYLHGSMHLFSHSKNDDKSLIVKKIAKVQSYNLIKKREIICSHDNFYDLFVLGGTTKEKRDIIEKTSYLKQALESLKKIKGDLIIYGCSIDDNDAHIWEIICCNKNIDKIYIGISGNGSGKNRIENHFKGKNISFFSHEDHNIWKEDDWLANIIHVRVI</sequence>
<keyword evidence="2" id="KW-1185">Reference proteome</keyword>
<dbReference type="Pfam" id="PF16263">
    <property type="entry name" value="DUF4917"/>
    <property type="match status" value="1"/>
</dbReference>
<dbReference type="Proteomes" id="UP000192511">
    <property type="component" value="Unassembled WGS sequence"/>
</dbReference>
<comment type="caution">
    <text evidence="1">The sequence shown here is derived from an EMBL/GenBank/DDBJ whole genome shotgun (WGS) entry which is preliminary data.</text>
</comment>
<organism evidence="1 2">
    <name type="scientific">Legionella anisa</name>
    <dbReference type="NCBI Taxonomy" id="28082"/>
    <lineage>
        <taxon>Bacteria</taxon>
        <taxon>Pseudomonadati</taxon>
        <taxon>Pseudomonadota</taxon>
        <taxon>Gammaproteobacteria</taxon>
        <taxon>Legionellales</taxon>
        <taxon>Legionellaceae</taxon>
        <taxon>Legionella</taxon>
    </lineage>
</organism>
<dbReference type="EMBL" id="NBTX02000004">
    <property type="protein sequence ID" value="PNL62277.1"/>
    <property type="molecule type" value="Genomic_DNA"/>
</dbReference>
<dbReference type="InterPro" id="IPR032581">
    <property type="entry name" value="DUF4917"/>
</dbReference>
<protein>
    <submittedName>
        <fullName evidence="1">DUF4917 domain-containing protein</fullName>
    </submittedName>
</protein>
<reference evidence="1" key="1">
    <citation type="submission" date="2017-12" db="EMBL/GenBank/DDBJ databases">
        <title>FDA dAtabase for Regulatory Grade micrObial Sequences (FDA-ARGOS): Supporting development and validation of Infectious Disease Dx tests.</title>
        <authorList>
            <person name="Kerrigan L."/>
            <person name="Tallon L.J."/>
            <person name="Sadzewicz L."/>
            <person name="Sengamalay N."/>
            <person name="Ott S."/>
            <person name="Godinez A."/>
            <person name="Nagaraj S."/>
            <person name="Vavikolanu K."/>
            <person name="Vyas G."/>
            <person name="Nadendla S."/>
            <person name="Aluvathingal J."/>
            <person name="Sichtig H."/>
        </authorList>
    </citation>
    <scope>NUCLEOTIDE SEQUENCE [LARGE SCALE GENOMIC DNA]</scope>
    <source>
        <strain evidence="1">FDAARGOS_200</strain>
    </source>
</reference>
<accession>A0AAX0WV33</accession>
<evidence type="ECO:0000313" key="2">
    <source>
        <dbReference type="Proteomes" id="UP000192511"/>
    </source>
</evidence>
<evidence type="ECO:0000313" key="1">
    <source>
        <dbReference type="EMBL" id="PNL62277.1"/>
    </source>
</evidence>
<proteinExistence type="predicted"/>
<dbReference type="AlphaFoldDB" id="A0AAX0WV33"/>
<dbReference type="RefSeq" id="WP_019234430.1">
    <property type="nucleotide sequence ID" value="NZ_CAAAHR010000127.1"/>
</dbReference>